<gene>
    <name evidence="2" type="ORF">ACFQSB_38855</name>
</gene>
<organism evidence="2 3">
    <name type="scientific">Sphaerisporangium rhizosphaerae</name>
    <dbReference type="NCBI Taxonomy" id="2269375"/>
    <lineage>
        <taxon>Bacteria</taxon>
        <taxon>Bacillati</taxon>
        <taxon>Actinomycetota</taxon>
        <taxon>Actinomycetes</taxon>
        <taxon>Streptosporangiales</taxon>
        <taxon>Streptosporangiaceae</taxon>
        <taxon>Sphaerisporangium</taxon>
    </lineage>
</organism>
<name>A0ABW2PIL6_9ACTN</name>
<feature type="compositionally biased region" description="Low complexity" evidence="1">
    <location>
        <begin position="121"/>
        <end position="132"/>
    </location>
</feature>
<evidence type="ECO:0008006" key="4">
    <source>
        <dbReference type="Google" id="ProtNLM"/>
    </source>
</evidence>
<accession>A0ABW2PIL6</accession>
<reference evidence="3" key="1">
    <citation type="journal article" date="2019" name="Int. J. Syst. Evol. Microbiol.">
        <title>The Global Catalogue of Microorganisms (GCM) 10K type strain sequencing project: providing services to taxonomists for standard genome sequencing and annotation.</title>
        <authorList>
            <consortium name="The Broad Institute Genomics Platform"/>
            <consortium name="The Broad Institute Genome Sequencing Center for Infectious Disease"/>
            <person name="Wu L."/>
            <person name="Ma J."/>
        </authorList>
    </citation>
    <scope>NUCLEOTIDE SEQUENCE [LARGE SCALE GENOMIC DNA]</scope>
    <source>
        <strain evidence="3">CECT 7649</strain>
    </source>
</reference>
<dbReference type="EMBL" id="JBHTCG010000055">
    <property type="protein sequence ID" value="MFC7388221.1"/>
    <property type="molecule type" value="Genomic_DNA"/>
</dbReference>
<dbReference type="RefSeq" id="WP_380832272.1">
    <property type="nucleotide sequence ID" value="NZ_JBHTCG010000055.1"/>
</dbReference>
<protein>
    <recommendedName>
        <fullName evidence="4">Phage tail assembly protein</fullName>
    </recommendedName>
</protein>
<dbReference type="Proteomes" id="UP001596496">
    <property type="component" value="Unassembled WGS sequence"/>
</dbReference>
<evidence type="ECO:0000313" key="3">
    <source>
        <dbReference type="Proteomes" id="UP001596496"/>
    </source>
</evidence>
<feature type="region of interest" description="Disordered" evidence="1">
    <location>
        <begin position="112"/>
        <end position="132"/>
    </location>
</feature>
<evidence type="ECO:0000256" key="1">
    <source>
        <dbReference type="SAM" id="MobiDB-lite"/>
    </source>
</evidence>
<evidence type="ECO:0000313" key="2">
    <source>
        <dbReference type="EMBL" id="MFC7388221.1"/>
    </source>
</evidence>
<sequence length="132" mass="14395">MIATEHDFRLPIGFLDEDGTLHRDGVMRLATAADEILPLRDARVQGNEAYLIVILLSRVITRLGALPVVTPKVVENLFAADLAYLQEFYNQVNLTGDPRIRVSCPSCAHDFESELSGPGGSPATSSTLSTKR</sequence>
<comment type="caution">
    <text evidence="2">The sequence shown here is derived from an EMBL/GenBank/DDBJ whole genome shotgun (WGS) entry which is preliminary data.</text>
</comment>
<keyword evidence="3" id="KW-1185">Reference proteome</keyword>
<proteinExistence type="predicted"/>